<dbReference type="GeneID" id="4795601"/>
<dbReference type="Pfam" id="PF00753">
    <property type="entry name" value="Lactamase_B"/>
    <property type="match status" value="1"/>
</dbReference>
<protein>
    <submittedName>
        <fullName evidence="2">Beta-lactamase domain protein</fullName>
    </submittedName>
</protein>
<gene>
    <name evidence="2" type="ordered locus">Mlab_1225</name>
</gene>
<dbReference type="SUPFAM" id="SSF56281">
    <property type="entry name" value="Metallo-hydrolase/oxidoreductase"/>
    <property type="match status" value="1"/>
</dbReference>
<dbReference type="SMART" id="SM00849">
    <property type="entry name" value="Lactamase_B"/>
    <property type="match status" value="1"/>
</dbReference>
<dbReference type="Gene3D" id="3.60.15.10">
    <property type="entry name" value="Ribonuclease Z/Hydroxyacylglutathione hydrolase-like"/>
    <property type="match status" value="1"/>
</dbReference>
<dbReference type="InterPro" id="IPR001279">
    <property type="entry name" value="Metallo-B-lactamas"/>
</dbReference>
<dbReference type="RefSeq" id="WP_011833597.1">
    <property type="nucleotide sequence ID" value="NC_008942.1"/>
</dbReference>
<dbReference type="OrthoDB" id="197151at2157"/>
<dbReference type="Proteomes" id="UP000000365">
    <property type="component" value="Chromosome"/>
</dbReference>
<proteinExistence type="predicted"/>
<reference evidence="2 3" key="1">
    <citation type="journal article" date="2009" name="Stand. Genomic Sci.">
        <title>Complete genome sequence of Methanocorpusculum labreanum type strain Z.</title>
        <authorList>
            <person name="Anderson I.J."/>
            <person name="Sieprawska-Lupa M."/>
            <person name="Goltsman E."/>
            <person name="Lapidus A."/>
            <person name="Copeland A."/>
            <person name="Glavina Del Rio T."/>
            <person name="Tice H."/>
            <person name="Dalin E."/>
            <person name="Barry K."/>
            <person name="Pitluck S."/>
            <person name="Hauser L."/>
            <person name="Land M."/>
            <person name="Lucas S."/>
            <person name="Richardson P."/>
            <person name="Whitman W.B."/>
            <person name="Kyrpides N.C."/>
        </authorList>
    </citation>
    <scope>NUCLEOTIDE SEQUENCE [LARGE SCALE GENOMIC DNA]</scope>
    <source>
        <strain evidence="3">ATCC 43576 / DSM 4855 / Z</strain>
    </source>
</reference>
<evidence type="ECO:0000313" key="3">
    <source>
        <dbReference type="Proteomes" id="UP000000365"/>
    </source>
</evidence>
<keyword evidence="3" id="KW-1185">Reference proteome</keyword>
<dbReference type="AlphaFoldDB" id="A2SST8"/>
<dbReference type="EMBL" id="CP000559">
    <property type="protein sequence ID" value="ABN07394.1"/>
    <property type="molecule type" value="Genomic_DNA"/>
</dbReference>
<feature type="domain" description="Metallo-beta-lactamase" evidence="1">
    <location>
        <begin position="88"/>
        <end position="310"/>
    </location>
</feature>
<name>A2SST8_METLZ</name>
<dbReference type="HOGENOM" id="CLU_878824_0_0_2"/>
<dbReference type="KEGG" id="mla:Mlab_1225"/>
<dbReference type="InterPro" id="IPR036866">
    <property type="entry name" value="RibonucZ/Hydroxyglut_hydro"/>
</dbReference>
<organism evidence="2 3">
    <name type="scientific">Methanocorpusculum labreanum (strain ATCC 43576 / DSM 4855 / Z)</name>
    <dbReference type="NCBI Taxonomy" id="410358"/>
    <lineage>
        <taxon>Archaea</taxon>
        <taxon>Methanobacteriati</taxon>
        <taxon>Methanobacteriota</taxon>
        <taxon>Stenosarchaea group</taxon>
        <taxon>Methanomicrobia</taxon>
        <taxon>Methanomicrobiales</taxon>
        <taxon>Methanocorpusculaceae</taxon>
        <taxon>Methanocorpusculum</taxon>
    </lineage>
</organism>
<evidence type="ECO:0000313" key="2">
    <source>
        <dbReference type="EMBL" id="ABN07394.1"/>
    </source>
</evidence>
<evidence type="ECO:0000259" key="1">
    <source>
        <dbReference type="SMART" id="SM00849"/>
    </source>
</evidence>
<accession>A2SST8</accession>
<dbReference type="STRING" id="410358.Mlab_1225"/>
<dbReference type="eggNOG" id="arCOG00527">
    <property type="taxonomic scope" value="Archaea"/>
</dbReference>
<sequence length="316" mass="34996">MNTHFPADKADKIAEMFCFTDDQKQSFCNTADGILLTHQDEDPDTIITAVCEYADLIAKSKGTGYTPKIARQKIGEDVLLTSIEPPCGSNTYILETKEGFLVIDSGFPCYAEELKRTVLSLYPDFAQRKTELLITHIDMDHMGAMDLFDCVYLNEASLENFTRENTGVANYRVKNPSRAPFYNMVVMLTGYKTPSLKNVSLIGSVKPDPTIPLSYIGDLKTAGLTFSVYEGIGGHVEGSMLFLENELGLMFTGDILINPDGFTPEQLKVNRYPAILAGGSVNEDSKKAAAERFAAYDMMQGRRWMVCPGHGNVFQL</sequence>